<sequence length="444" mass="49477">MRSGESLLMRGRAYVDENARIDNSIQQFGLSILVQYSQLTAARAKHKNFVAWIISRKPSDTPPSLLDRPAMTRKRYSAIALTLIVLVGICAPRESQAKGVEFSSKDIVQGSAMKLGPGPGSRARSRPNDELSDQLLAEELLAEQIPLQGEMPFDNLGHEAEFTKQVQYEQALCGCQGTGGSDCTGLGCCCGHDYAWRLLPQGVIYRSYLAGAKESRFRSVWNNQKADGDNWDISLGGRATIVRYGTSGNVRPEGFELGIEGAGLTRLDPDEDHDVAATDYRFGIPLTWGDSHQQFKVAYYHLSSHVGDEFILKNPTFDRLNYSRDVIVIGYSVYPREKVRLYGEAGYAFRDDVAEPWEFQFGIDYAPVSATGFRGAPFAAVNGHLREEVDFGGNFVVQAGWAWRRSPASGMFRLGMEYYNGKDDQFSFFDNSVQKTGFGVWYDY</sequence>
<dbReference type="AlphaFoldDB" id="A0A517N2D7"/>
<dbReference type="Proteomes" id="UP000319852">
    <property type="component" value="Chromosome"/>
</dbReference>
<dbReference type="Pfam" id="PF06727">
    <property type="entry name" value="DUF1207"/>
    <property type="match status" value="1"/>
</dbReference>
<dbReference type="EMBL" id="CP036263">
    <property type="protein sequence ID" value="QDT01168.1"/>
    <property type="molecule type" value="Genomic_DNA"/>
</dbReference>
<dbReference type="KEGG" id="amob:HG15A2_45100"/>
<name>A0A517N2D7_9BACT</name>
<gene>
    <name evidence="1" type="ORF">HG15A2_45100</name>
</gene>
<organism evidence="1 2">
    <name type="scientific">Adhaeretor mobilis</name>
    <dbReference type="NCBI Taxonomy" id="1930276"/>
    <lineage>
        <taxon>Bacteria</taxon>
        <taxon>Pseudomonadati</taxon>
        <taxon>Planctomycetota</taxon>
        <taxon>Planctomycetia</taxon>
        <taxon>Pirellulales</taxon>
        <taxon>Lacipirellulaceae</taxon>
        <taxon>Adhaeretor</taxon>
    </lineage>
</organism>
<dbReference type="InterPro" id="IPR009599">
    <property type="entry name" value="DUF1207"/>
</dbReference>
<protein>
    <recommendedName>
        <fullName evidence="3">DUF1207 domain-containing protein</fullName>
    </recommendedName>
</protein>
<proteinExistence type="predicted"/>
<accession>A0A517N2D7</accession>
<reference evidence="1 2" key="1">
    <citation type="submission" date="2019-02" db="EMBL/GenBank/DDBJ databases">
        <title>Deep-cultivation of Planctomycetes and their phenomic and genomic characterization uncovers novel biology.</title>
        <authorList>
            <person name="Wiegand S."/>
            <person name="Jogler M."/>
            <person name="Boedeker C."/>
            <person name="Pinto D."/>
            <person name="Vollmers J."/>
            <person name="Rivas-Marin E."/>
            <person name="Kohn T."/>
            <person name="Peeters S.H."/>
            <person name="Heuer A."/>
            <person name="Rast P."/>
            <person name="Oberbeckmann S."/>
            <person name="Bunk B."/>
            <person name="Jeske O."/>
            <person name="Meyerdierks A."/>
            <person name="Storesund J.E."/>
            <person name="Kallscheuer N."/>
            <person name="Luecker S."/>
            <person name="Lage O.M."/>
            <person name="Pohl T."/>
            <person name="Merkel B.J."/>
            <person name="Hornburger P."/>
            <person name="Mueller R.-W."/>
            <person name="Bruemmer F."/>
            <person name="Labrenz M."/>
            <person name="Spormann A.M."/>
            <person name="Op den Camp H."/>
            <person name="Overmann J."/>
            <person name="Amann R."/>
            <person name="Jetten M.S.M."/>
            <person name="Mascher T."/>
            <person name="Medema M.H."/>
            <person name="Devos D.P."/>
            <person name="Kaster A.-K."/>
            <person name="Ovreas L."/>
            <person name="Rohde M."/>
            <person name="Galperin M.Y."/>
            <person name="Jogler C."/>
        </authorList>
    </citation>
    <scope>NUCLEOTIDE SEQUENCE [LARGE SCALE GENOMIC DNA]</scope>
    <source>
        <strain evidence="1 2">HG15A2</strain>
    </source>
</reference>
<evidence type="ECO:0000313" key="2">
    <source>
        <dbReference type="Proteomes" id="UP000319852"/>
    </source>
</evidence>
<keyword evidence="2" id="KW-1185">Reference proteome</keyword>
<evidence type="ECO:0000313" key="1">
    <source>
        <dbReference type="EMBL" id="QDT01168.1"/>
    </source>
</evidence>
<evidence type="ECO:0008006" key="3">
    <source>
        <dbReference type="Google" id="ProtNLM"/>
    </source>
</evidence>